<dbReference type="EMBL" id="BGPR01000179">
    <property type="protein sequence ID" value="GBM02329.1"/>
    <property type="molecule type" value="Genomic_DNA"/>
</dbReference>
<protein>
    <submittedName>
        <fullName evidence="1">Uncharacterized protein</fullName>
    </submittedName>
</protein>
<reference evidence="1 2" key="1">
    <citation type="journal article" date="2019" name="Sci. Rep.">
        <title>Orb-weaving spider Araneus ventricosus genome elucidates the spidroin gene catalogue.</title>
        <authorList>
            <person name="Kono N."/>
            <person name="Nakamura H."/>
            <person name="Ohtoshi R."/>
            <person name="Moran D.A.P."/>
            <person name="Shinohara A."/>
            <person name="Yoshida Y."/>
            <person name="Fujiwara M."/>
            <person name="Mori M."/>
            <person name="Tomita M."/>
            <person name="Arakawa K."/>
        </authorList>
    </citation>
    <scope>NUCLEOTIDE SEQUENCE [LARGE SCALE GENOMIC DNA]</scope>
</reference>
<proteinExistence type="predicted"/>
<evidence type="ECO:0000313" key="1">
    <source>
        <dbReference type="EMBL" id="GBM02329.1"/>
    </source>
</evidence>
<keyword evidence="2" id="KW-1185">Reference proteome</keyword>
<organism evidence="1 2">
    <name type="scientific">Araneus ventricosus</name>
    <name type="common">Orbweaver spider</name>
    <name type="synonym">Epeira ventricosa</name>
    <dbReference type="NCBI Taxonomy" id="182803"/>
    <lineage>
        <taxon>Eukaryota</taxon>
        <taxon>Metazoa</taxon>
        <taxon>Ecdysozoa</taxon>
        <taxon>Arthropoda</taxon>
        <taxon>Chelicerata</taxon>
        <taxon>Arachnida</taxon>
        <taxon>Araneae</taxon>
        <taxon>Araneomorphae</taxon>
        <taxon>Entelegynae</taxon>
        <taxon>Araneoidea</taxon>
        <taxon>Araneidae</taxon>
        <taxon>Araneus</taxon>
    </lineage>
</organism>
<comment type="caution">
    <text evidence="1">The sequence shown here is derived from an EMBL/GenBank/DDBJ whole genome shotgun (WGS) entry which is preliminary data.</text>
</comment>
<sequence length="128" mass="14999">MVNNSGPRDTHQMRHDNLILGFICHLAGRKCVLSRLFTSLPKCNYWNTRRKKQSSVLKTDGNWHSGMPKLEFQRTQNPTLHSPIPIWGLDARVAAYQRIWLDWDLATRLENRESVVFGRRNGGIEERW</sequence>
<dbReference type="AlphaFoldDB" id="A0A4Y2CDL1"/>
<gene>
    <name evidence="1" type="ORF">AVEN_138449_1</name>
</gene>
<evidence type="ECO:0000313" key="2">
    <source>
        <dbReference type="Proteomes" id="UP000499080"/>
    </source>
</evidence>
<dbReference type="Proteomes" id="UP000499080">
    <property type="component" value="Unassembled WGS sequence"/>
</dbReference>
<name>A0A4Y2CDL1_ARAVE</name>
<accession>A0A4Y2CDL1</accession>